<sequence length="366" mass="38597">MTDMEEEPRRAETARPRRTRRYVLAALGGVAAAGGLAAASLYPRSDGGAAEERPLPPETVDVTRETLKEARTEEGELVYEDAAVLTAAGPGTVTEVPKPGASVEQGGELYRVDDRPVLLFKGDLPFYRELRPGDRGDDVRQLERNLADLGYDGFEADDAFTYYTGSALAQWQKDNGLDDTGTFDPGTVAVAEGDIRVNAVEAGKGQKLAGGEEVLSYSGRGRKVLVELAEKKAVGISEGDEATVSPRGTDPLQGEVTSVSVVDATDPDTGEKTTRVEIGIDLEDPSAVSDVETAGVDVDFAGRVREDVLTVPVSALVVLPGKGYGVEAVRDGKAEYLPVETGLFADGKVEVSGEGVEEGLRVGVPA</sequence>
<protein>
    <submittedName>
        <fullName evidence="3">Peptidoglycan-binding protein</fullName>
    </submittedName>
</protein>
<dbReference type="RefSeq" id="WP_380624921.1">
    <property type="nucleotide sequence ID" value="NZ_JBHSDK010000058.1"/>
</dbReference>
<evidence type="ECO:0000313" key="4">
    <source>
        <dbReference type="Proteomes" id="UP001595823"/>
    </source>
</evidence>
<organism evidence="3 4">
    <name type="scientific">Salininema proteolyticum</name>
    <dbReference type="NCBI Taxonomy" id="1607685"/>
    <lineage>
        <taxon>Bacteria</taxon>
        <taxon>Bacillati</taxon>
        <taxon>Actinomycetota</taxon>
        <taxon>Actinomycetes</taxon>
        <taxon>Glycomycetales</taxon>
        <taxon>Glycomycetaceae</taxon>
        <taxon>Salininema</taxon>
    </lineage>
</organism>
<feature type="transmembrane region" description="Helical" evidence="1">
    <location>
        <begin position="21"/>
        <end position="42"/>
    </location>
</feature>
<dbReference type="EMBL" id="JBHSDK010000058">
    <property type="protein sequence ID" value="MFC4337685.1"/>
    <property type="molecule type" value="Genomic_DNA"/>
</dbReference>
<keyword evidence="1" id="KW-0812">Transmembrane</keyword>
<keyword evidence="1" id="KW-1133">Transmembrane helix</keyword>
<dbReference type="Gene3D" id="2.40.420.20">
    <property type="match status" value="1"/>
</dbReference>
<dbReference type="Pfam" id="PF01471">
    <property type="entry name" value="PG_binding_1"/>
    <property type="match status" value="1"/>
</dbReference>
<reference evidence="4" key="1">
    <citation type="journal article" date="2019" name="Int. J. Syst. Evol. Microbiol.">
        <title>The Global Catalogue of Microorganisms (GCM) 10K type strain sequencing project: providing services to taxonomists for standard genome sequencing and annotation.</title>
        <authorList>
            <consortium name="The Broad Institute Genomics Platform"/>
            <consortium name="The Broad Institute Genome Sequencing Center for Infectious Disease"/>
            <person name="Wu L."/>
            <person name="Ma J."/>
        </authorList>
    </citation>
    <scope>NUCLEOTIDE SEQUENCE [LARGE SCALE GENOMIC DNA]</scope>
    <source>
        <strain evidence="4">IBRC-M 10908</strain>
    </source>
</reference>
<comment type="caution">
    <text evidence="3">The sequence shown here is derived from an EMBL/GenBank/DDBJ whole genome shotgun (WGS) entry which is preliminary data.</text>
</comment>
<feature type="domain" description="Peptidoglycan binding-like" evidence="2">
    <location>
        <begin position="135"/>
        <end position="189"/>
    </location>
</feature>
<proteinExistence type="predicted"/>
<dbReference type="SUPFAM" id="SSF47090">
    <property type="entry name" value="PGBD-like"/>
    <property type="match status" value="1"/>
</dbReference>
<accession>A0ABV8U5K8</accession>
<dbReference type="InterPro" id="IPR036365">
    <property type="entry name" value="PGBD-like_sf"/>
</dbReference>
<keyword evidence="4" id="KW-1185">Reference proteome</keyword>
<evidence type="ECO:0000313" key="3">
    <source>
        <dbReference type="EMBL" id="MFC4337685.1"/>
    </source>
</evidence>
<gene>
    <name evidence="3" type="ORF">ACFPET_21050</name>
</gene>
<dbReference type="InterPro" id="IPR002477">
    <property type="entry name" value="Peptidoglycan-bd-like"/>
</dbReference>
<dbReference type="PROSITE" id="PS51318">
    <property type="entry name" value="TAT"/>
    <property type="match status" value="1"/>
</dbReference>
<name>A0ABV8U5K8_9ACTN</name>
<evidence type="ECO:0000256" key="1">
    <source>
        <dbReference type="SAM" id="Phobius"/>
    </source>
</evidence>
<dbReference type="InterPro" id="IPR036366">
    <property type="entry name" value="PGBDSf"/>
</dbReference>
<dbReference type="Gene3D" id="1.10.101.10">
    <property type="entry name" value="PGBD-like superfamily/PGBD"/>
    <property type="match status" value="1"/>
</dbReference>
<dbReference type="Proteomes" id="UP001595823">
    <property type="component" value="Unassembled WGS sequence"/>
</dbReference>
<evidence type="ECO:0000259" key="2">
    <source>
        <dbReference type="Pfam" id="PF01471"/>
    </source>
</evidence>
<dbReference type="InterPro" id="IPR006311">
    <property type="entry name" value="TAT_signal"/>
</dbReference>
<keyword evidence="1" id="KW-0472">Membrane</keyword>